<reference evidence="1 2" key="1">
    <citation type="submission" date="2017-09" db="EMBL/GenBank/DDBJ databases">
        <title>WGS assembly of Aquilegia coerulea Goldsmith.</title>
        <authorList>
            <person name="Hodges S."/>
            <person name="Kramer E."/>
            <person name="Nordborg M."/>
            <person name="Tomkins J."/>
            <person name="Borevitz J."/>
            <person name="Derieg N."/>
            <person name="Yan J."/>
            <person name="Mihaltcheva S."/>
            <person name="Hayes R.D."/>
            <person name="Rokhsar D."/>
        </authorList>
    </citation>
    <scope>NUCLEOTIDE SEQUENCE [LARGE SCALE GENOMIC DNA]</scope>
    <source>
        <strain evidence="2">cv. Goldsmith</strain>
    </source>
</reference>
<keyword evidence="2" id="KW-1185">Reference proteome</keyword>
<dbReference type="AlphaFoldDB" id="A0A2G5F3C9"/>
<protein>
    <submittedName>
        <fullName evidence="1">Uncharacterized protein</fullName>
    </submittedName>
</protein>
<name>A0A2G5F3C9_AQUCA</name>
<dbReference type="InParanoid" id="A0A2G5F3C9"/>
<sequence length="67" mass="7669">MNVFLISHFPVLLSVFGFRNEMYLLIINSRLASLVCGKLLGDLDWPSLEKVQLVFYELKALRIASLI</sequence>
<accession>A0A2G5F3C9</accession>
<gene>
    <name evidence="1" type="ORF">AQUCO_00200474v1</name>
</gene>
<organism evidence="1 2">
    <name type="scientific">Aquilegia coerulea</name>
    <name type="common">Rocky mountain columbine</name>
    <dbReference type="NCBI Taxonomy" id="218851"/>
    <lineage>
        <taxon>Eukaryota</taxon>
        <taxon>Viridiplantae</taxon>
        <taxon>Streptophyta</taxon>
        <taxon>Embryophyta</taxon>
        <taxon>Tracheophyta</taxon>
        <taxon>Spermatophyta</taxon>
        <taxon>Magnoliopsida</taxon>
        <taxon>Ranunculales</taxon>
        <taxon>Ranunculaceae</taxon>
        <taxon>Thalictroideae</taxon>
        <taxon>Aquilegia</taxon>
    </lineage>
</organism>
<dbReference type="Proteomes" id="UP000230069">
    <property type="component" value="Unassembled WGS sequence"/>
</dbReference>
<evidence type="ECO:0000313" key="2">
    <source>
        <dbReference type="Proteomes" id="UP000230069"/>
    </source>
</evidence>
<dbReference type="EMBL" id="KZ305019">
    <property type="protein sequence ID" value="PIA62482.1"/>
    <property type="molecule type" value="Genomic_DNA"/>
</dbReference>
<evidence type="ECO:0000313" key="1">
    <source>
        <dbReference type="EMBL" id="PIA62482.1"/>
    </source>
</evidence>
<proteinExistence type="predicted"/>